<dbReference type="InterPro" id="IPR023828">
    <property type="entry name" value="Peptidase_S8_Ser-AS"/>
</dbReference>
<gene>
    <name evidence="7" type="ORF">ACFQ4H_34910</name>
</gene>
<dbReference type="SUPFAM" id="SSF52743">
    <property type="entry name" value="Subtilisin-like"/>
    <property type="match status" value="1"/>
</dbReference>
<dbReference type="EMBL" id="JBHTMP010000182">
    <property type="protein sequence ID" value="MFD1326283.1"/>
    <property type="molecule type" value="Genomic_DNA"/>
</dbReference>
<evidence type="ECO:0000259" key="6">
    <source>
        <dbReference type="Pfam" id="PF00082"/>
    </source>
</evidence>
<evidence type="ECO:0000256" key="2">
    <source>
        <dbReference type="ARBA" id="ARBA00022670"/>
    </source>
</evidence>
<protein>
    <submittedName>
        <fullName evidence="7">S8 family serine peptidase</fullName>
    </submittedName>
</protein>
<organism evidence="7 8">
    <name type="scientific">Micromonospora sonneratiae</name>
    <dbReference type="NCBI Taxonomy" id="1184706"/>
    <lineage>
        <taxon>Bacteria</taxon>
        <taxon>Bacillati</taxon>
        <taxon>Actinomycetota</taxon>
        <taxon>Actinomycetes</taxon>
        <taxon>Micromonosporales</taxon>
        <taxon>Micromonosporaceae</taxon>
        <taxon>Micromonospora</taxon>
    </lineage>
</organism>
<evidence type="ECO:0000256" key="5">
    <source>
        <dbReference type="PROSITE-ProRule" id="PRU01240"/>
    </source>
</evidence>
<dbReference type="InterPro" id="IPR000209">
    <property type="entry name" value="Peptidase_S8/S53_dom"/>
</dbReference>
<keyword evidence="8" id="KW-1185">Reference proteome</keyword>
<reference evidence="8" key="1">
    <citation type="journal article" date="2019" name="Int. J. Syst. Evol. Microbiol.">
        <title>The Global Catalogue of Microorganisms (GCM) 10K type strain sequencing project: providing services to taxonomists for standard genome sequencing and annotation.</title>
        <authorList>
            <consortium name="The Broad Institute Genomics Platform"/>
            <consortium name="The Broad Institute Genome Sequencing Center for Infectious Disease"/>
            <person name="Wu L."/>
            <person name="Ma J."/>
        </authorList>
    </citation>
    <scope>NUCLEOTIDE SEQUENCE [LARGE SCALE GENOMIC DNA]</scope>
    <source>
        <strain evidence="8">JCM 31037</strain>
    </source>
</reference>
<dbReference type="Gene3D" id="3.40.50.200">
    <property type="entry name" value="Peptidase S8/S53 domain"/>
    <property type="match status" value="1"/>
</dbReference>
<keyword evidence="2" id="KW-0645">Protease</keyword>
<dbReference type="PANTHER" id="PTHR43806:SF65">
    <property type="entry name" value="SERINE PROTEASE APRX"/>
    <property type="match status" value="1"/>
</dbReference>
<keyword evidence="4" id="KW-0720">Serine protease</keyword>
<comment type="caution">
    <text evidence="5">Lacks conserved residue(s) required for the propagation of feature annotation.</text>
</comment>
<dbReference type="RefSeq" id="WP_377579570.1">
    <property type="nucleotide sequence ID" value="NZ_JBHTMP010000182.1"/>
</dbReference>
<feature type="non-terminal residue" evidence="7">
    <location>
        <position position="1"/>
    </location>
</feature>
<dbReference type="PANTHER" id="PTHR43806">
    <property type="entry name" value="PEPTIDASE S8"/>
    <property type="match status" value="1"/>
</dbReference>
<comment type="similarity">
    <text evidence="1 5">Belongs to the peptidase S8 family.</text>
</comment>
<dbReference type="PROSITE" id="PS00138">
    <property type="entry name" value="SUBTILASE_SER"/>
    <property type="match status" value="1"/>
</dbReference>
<evidence type="ECO:0000256" key="4">
    <source>
        <dbReference type="ARBA" id="ARBA00022825"/>
    </source>
</evidence>
<accession>A0ABW3YNT9</accession>
<evidence type="ECO:0000256" key="1">
    <source>
        <dbReference type="ARBA" id="ARBA00011073"/>
    </source>
</evidence>
<comment type="caution">
    <text evidence="7">The sequence shown here is derived from an EMBL/GenBank/DDBJ whole genome shotgun (WGS) entry which is preliminary data.</text>
</comment>
<sequence>DTPEIDPLEQAVNTLTAQTGTLFVIAAGNDGGEGTVGSPGSADAALTVGAVDRDDELAEFSSRGPRVGDEAIKPDVTAPGVDIVAARASGTEMGEPVGDSYVTSSGTSMATPHVAGAVALLAQQHPTWKADQLKATLVGSAKPNPGLTAFEQGAGRVDVARAITQTVTT</sequence>
<dbReference type="PROSITE" id="PS51892">
    <property type="entry name" value="SUBTILASE"/>
    <property type="match status" value="1"/>
</dbReference>
<feature type="non-terminal residue" evidence="7">
    <location>
        <position position="169"/>
    </location>
</feature>
<evidence type="ECO:0000256" key="3">
    <source>
        <dbReference type="ARBA" id="ARBA00022801"/>
    </source>
</evidence>
<dbReference type="Pfam" id="PF00082">
    <property type="entry name" value="Peptidase_S8"/>
    <property type="match status" value="1"/>
</dbReference>
<dbReference type="InterPro" id="IPR036852">
    <property type="entry name" value="Peptidase_S8/S53_dom_sf"/>
</dbReference>
<dbReference type="Proteomes" id="UP001597260">
    <property type="component" value="Unassembled WGS sequence"/>
</dbReference>
<proteinExistence type="inferred from homology"/>
<evidence type="ECO:0000313" key="7">
    <source>
        <dbReference type="EMBL" id="MFD1326283.1"/>
    </source>
</evidence>
<keyword evidence="3" id="KW-0378">Hydrolase</keyword>
<feature type="domain" description="Peptidase S8/S53" evidence="6">
    <location>
        <begin position="6"/>
        <end position="155"/>
    </location>
</feature>
<name>A0ABW3YNT9_9ACTN</name>
<dbReference type="InterPro" id="IPR050131">
    <property type="entry name" value="Peptidase_S8_subtilisin-like"/>
</dbReference>
<evidence type="ECO:0000313" key="8">
    <source>
        <dbReference type="Proteomes" id="UP001597260"/>
    </source>
</evidence>